<dbReference type="GO" id="GO:0005975">
    <property type="term" value="P:carbohydrate metabolic process"/>
    <property type="evidence" value="ECO:0007669"/>
    <property type="project" value="InterPro"/>
</dbReference>
<dbReference type="InterPro" id="IPR012341">
    <property type="entry name" value="6hp_glycosidase-like_sf"/>
</dbReference>
<accession>A0A511KKN7</accession>
<keyword evidence="1 3" id="KW-0378">Hydrolase</keyword>
<dbReference type="PANTHER" id="PTHR41814">
    <property type="entry name" value="EXPRESSED PROTEIN"/>
    <property type="match status" value="1"/>
</dbReference>
<feature type="signal peptide" evidence="2">
    <location>
        <begin position="1"/>
        <end position="17"/>
    </location>
</feature>
<dbReference type="PANTHER" id="PTHR41814:SF1">
    <property type="entry name" value="CELLULASE"/>
    <property type="match status" value="1"/>
</dbReference>
<organism evidence="3 4">
    <name type="scientific">Rhodotorula toruloides</name>
    <name type="common">Yeast</name>
    <name type="synonym">Rhodosporidium toruloides</name>
    <dbReference type="NCBI Taxonomy" id="5286"/>
    <lineage>
        <taxon>Eukaryota</taxon>
        <taxon>Fungi</taxon>
        <taxon>Dikarya</taxon>
        <taxon>Basidiomycota</taxon>
        <taxon>Pucciniomycotina</taxon>
        <taxon>Microbotryomycetes</taxon>
        <taxon>Sporidiobolales</taxon>
        <taxon>Sporidiobolaceae</taxon>
        <taxon>Rhodotorula</taxon>
    </lineage>
</organism>
<protein>
    <submittedName>
        <fullName evidence="3">Glycosyl hydrolase, family 88</fullName>
    </submittedName>
</protein>
<dbReference type="GO" id="GO:0016787">
    <property type="term" value="F:hydrolase activity"/>
    <property type="evidence" value="ECO:0007669"/>
    <property type="project" value="UniProtKB-KW"/>
</dbReference>
<feature type="chain" id="PRO_5022070917" evidence="2">
    <location>
        <begin position="18"/>
        <end position="463"/>
    </location>
</feature>
<dbReference type="OrthoDB" id="4138492at2759"/>
<evidence type="ECO:0000256" key="1">
    <source>
        <dbReference type="ARBA" id="ARBA00022801"/>
    </source>
</evidence>
<dbReference type="InterPro" id="IPR008928">
    <property type="entry name" value="6-hairpin_glycosidase_sf"/>
</dbReference>
<dbReference type="AlphaFoldDB" id="A0A511KKN7"/>
<dbReference type="EMBL" id="BJWK01000012">
    <property type="protein sequence ID" value="GEM10937.1"/>
    <property type="molecule type" value="Genomic_DNA"/>
</dbReference>
<dbReference type="Proteomes" id="UP000321518">
    <property type="component" value="Unassembled WGS sequence"/>
</dbReference>
<proteinExistence type="predicted"/>
<name>A0A511KKN7_RHOTO</name>
<dbReference type="SUPFAM" id="SSF48208">
    <property type="entry name" value="Six-hairpin glycosidases"/>
    <property type="match status" value="1"/>
</dbReference>
<dbReference type="Gene3D" id="1.50.10.10">
    <property type="match status" value="1"/>
</dbReference>
<sequence length="463" mass="48649">MRLLEFSILLLATLATASPIDLRKRASQPTGLSSGSLLRQGQVDGIEKLLNQSATKSWEIGTHLEAVLEFHYGSLSPFSTSPSSFASPSPSVSPFPTEVVSLVAPVVSSQPSGQLQLIQDGSSADPASVGPFVILANLTLDKGGNVGGKNEQQVAEAAAGQLRALLEETPRSSDGAISHRTGDVELWSDFVYMAPPFIAYYGLVTLNTTLLQTAYDQCRLYRSHLQDSRTKLWHHIENPNTSGMKDPGLWATGNGWAAAGMLRVLATIQNSGNDTLSSDFKSQSQDLAAWVKQIVDAAWGMPQANGLLHNYLNDTSSFADASSTSLMAASTFRLAQVTSRFNSLSASAPSSYSLSSADSAYHTLTSSKHLSSSGVLAPVVDPYSYGEQMSNVKSDGSGNVSPEGEAFVLLMESARRDYLANGGKASSNSDGGSNGAASTLVGGSRATQTVAALVVVASLMTLA</sequence>
<evidence type="ECO:0000313" key="4">
    <source>
        <dbReference type="Proteomes" id="UP000321518"/>
    </source>
</evidence>
<evidence type="ECO:0000256" key="2">
    <source>
        <dbReference type="SAM" id="SignalP"/>
    </source>
</evidence>
<reference evidence="3 4" key="1">
    <citation type="submission" date="2019-07" db="EMBL/GenBank/DDBJ databases">
        <title>Rhodotorula toruloides NBRC10032 genome sequencing.</title>
        <authorList>
            <person name="Shida Y."/>
            <person name="Takaku H."/>
            <person name="Ogasawara W."/>
            <person name="Mori K."/>
        </authorList>
    </citation>
    <scope>NUCLEOTIDE SEQUENCE [LARGE SCALE GENOMIC DNA]</scope>
    <source>
        <strain evidence="3 4">NBRC10032</strain>
    </source>
</reference>
<comment type="caution">
    <text evidence="3">The sequence shown here is derived from an EMBL/GenBank/DDBJ whole genome shotgun (WGS) entry which is preliminary data.</text>
</comment>
<dbReference type="Pfam" id="PF07470">
    <property type="entry name" value="Glyco_hydro_88"/>
    <property type="match status" value="1"/>
</dbReference>
<evidence type="ECO:0000313" key="3">
    <source>
        <dbReference type="EMBL" id="GEM10937.1"/>
    </source>
</evidence>
<dbReference type="InterPro" id="IPR010905">
    <property type="entry name" value="Glyco_hydro_88"/>
</dbReference>
<gene>
    <name evidence="3" type="ORF">Rt10032_c12g4954</name>
</gene>
<keyword evidence="2" id="KW-0732">Signal</keyword>